<protein>
    <submittedName>
        <fullName evidence="4">TetR/AcrR family transcriptional regulator</fullName>
    </submittedName>
</protein>
<dbReference type="PROSITE" id="PS50977">
    <property type="entry name" value="HTH_TETR_2"/>
    <property type="match status" value="1"/>
</dbReference>
<dbReference type="Gene3D" id="1.10.357.10">
    <property type="entry name" value="Tetracycline Repressor, domain 2"/>
    <property type="match status" value="1"/>
</dbReference>
<keyword evidence="1 2" id="KW-0238">DNA-binding</keyword>
<feature type="DNA-binding region" description="H-T-H motif" evidence="2">
    <location>
        <begin position="29"/>
        <end position="48"/>
    </location>
</feature>
<evidence type="ECO:0000256" key="2">
    <source>
        <dbReference type="PROSITE-ProRule" id="PRU00335"/>
    </source>
</evidence>
<evidence type="ECO:0000256" key="1">
    <source>
        <dbReference type="ARBA" id="ARBA00023125"/>
    </source>
</evidence>
<gene>
    <name evidence="4" type="ORF">E5K04_10575</name>
</gene>
<evidence type="ECO:0000313" key="5">
    <source>
        <dbReference type="Proteomes" id="UP000308891"/>
    </source>
</evidence>
<organism evidence="4 5">
    <name type="scientific">Crenobacter intestini</name>
    <dbReference type="NCBI Taxonomy" id="2563443"/>
    <lineage>
        <taxon>Bacteria</taxon>
        <taxon>Pseudomonadati</taxon>
        <taxon>Pseudomonadota</taxon>
        <taxon>Betaproteobacteria</taxon>
        <taxon>Neisseriales</taxon>
        <taxon>Neisseriaceae</taxon>
        <taxon>Crenobacter</taxon>
    </lineage>
</organism>
<feature type="domain" description="HTH tetR-type" evidence="3">
    <location>
        <begin position="6"/>
        <end position="66"/>
    </location>
</feature>
<dbReference type="SUPFAM" id="SSF46689">
    <property type="entry name" value="Homeodomain-like"/>
    <property type="match status" value="1"/>
</dbReference>
<accession>A0A4T0URK8</accession>
<sequence>MTRPRTVDRERLLDSVEQVVSTLGPSGLTFGSVATTSGLSKATVQSVFSSREGMIEALLERWLQQERGAFIQRAGDSLTLRDRVRAHIQTMLEPAEDANSRMAASLAALASTNSRMDGVMQWYADRMGDFSATTDEEKHLRMAFLAAEGAFFVRYLARAPISAEQWEDIAQDLRNFAEE</sequence>
<dbReference type="InterPro" id="IPR009057">
    <property type="entry name" value="Homeodomain-like_sf"/>
</dbReference>
<dbReference type="OrthoDB" id="9809772at2"/>
<dbReference type="AlphaFoldDB" id="A0A4T0URK8"/>
<dbReference type="Pfam" id="PF17937">
    <property type="entry name" value="TetR_C_28"/>
    <property type="match status" value="1"/>
</dbReference>
<dbReference type="EMBL" id="STGJ01000011">
    <property type="protein sequence ID" value="TIC81357.1"/>
    <property type="molecule type" value="Genomic_DNA"/>
</dbReference>
<dbReference type="GO" id="GO:0003677">
    <property type="term" value="F:DNA binding"/>
    <property type="evidence" value="ECO:0007669"/>
    <property type="project" value="UniProtKB-UniRule"/>
</dbReference>
<keyword evidence="5" id="KW-1185">Reference proteome</keyword>
<dbReference type="Proteomes" id="UP000308891">
    <property type="component" value="Unassembled WGS sequence"/>
</dbReference>
<dbReference type="InterPro" id="IPR041479">
    <property type="entry name" value="TetR_CgmR_C"/>
</dbReference>
<comment type="caution">
    <text evidence="4">The sequence shown here is derived from an EMBL/GenBank/DDBJ whole genome shotgun (WGS) entry which is preliminary data.</text>
</comment>
<reference evidence="4 5" key="1">
    <citation type="submission" date="2019-04" db="EMBL/GenBank/DDBJ databases">
        <title>Crenobacter sp. nov.</title>
        <authorList>
            <person name="Shi S."/>
        </authorList>
    </citation>
    <scope>NUCLEOTIDE SEQUENCE [LARGE SCALE GENOMIC DNA]</scope>
    <source>
        <strain evidence="4 5">GY 70310</strain>
    </source>
</reference>
<name>A0A4T0URK8_9NEIS</name>
<evidence type="ECO:0000313" key="4">
    <source>
        <dbReference type="EMBL" id="TIC81357.1"/>
    </source>
</evidence>
<proteinExistence type="predicted"/>
<evidence type="ECO:0000259" key="3">
    <source>
        <dbReference type="PROSITE" id="PS50977"/>
    </source>
</evidence>
<dbReference type="InterPro" id="IPR001647">
    <property type="entry name" value="HTH_TetR"/>
</dbReference>